<dbReference type="Proteomes" id="UP001520878">
    <property type="component" value="Unassembled WGS sequence"/>
</dbReference>
<dbReference type="SUPFAM" id="SSF54427">
    <property type="entry name" value="NTF2-like"/>
    <property type="match status" value="1"/>
</dbReference>
<dbReference type="InterPro" id="IPR027843">
    <property type="entry name" value="DUF4440"/>
</dbReference>
<evidence type="ECO:0000313" key="4">
    <source>
        <dbReference type="Proteomes" id="UP001520878"/>
    </source>
</evidence>
<feature type="domain" description="DUF4440" evidence="2">
    <location>
        <begin position="26"/>
        <end position="137"/>
    </location>
</feature>
<protein>
    <submittedName>
        <fullName evidence="3">Nuclear transport factor 2 family protein</fullName>
    </submittedName>
</protein>
<feature type="signal peptide" evidence="1">
    <location>
        <begin position="1"/>
        <end position="18"/>
    </location>
</feature>
<evidence type="ECO:0000313" key="3">
    <source>
        <dbReference type="EMBL" id="MCC2615388.1"/>
    </source>
</evidence>
<dbReference type="Pfam" id="PF14534">
    <property type="entry name" value="DUF4440"/>
    <property type="match status" value="1"/>
</dbReference>
<dbReference type="EMBL" id="JAJEWP010000001">
    <property type="protein sequence ID" value="MCC2615388.1"/>
    <property type="molecule type" value="Genomic_DNA"/>
</dbReference>
<accession>A0ABS8G4D4</accession>
<dbReference type="RefSeq" id="WP_229157293.1">
    <property type="nucleotide sequence ID" value="NZ_JAJEWP010000001.1"/>
</dbReference>
<feature type="chain" id="PRO_5046506685" evidence="1">
    <location>
        <begin position="19"/>
        <end position="145"/>
    </location>
</feature>
<evidence type="ECO:0000256" key="1">
    <source>
        <dbReference type="SAM" id="SignalP"/>
    </source>
</evidence>
<name>A0ABS8G4D4_9ALTE</name>
<organism evidence="3 4">
    <name type="scientific">Fluctibacter halophilus</name>
    <dbReference type="NCBI Taxonomy" id="226011"/>
    <lineage>
        <taxon>Bacteria</taxon>
        <taxon>Pseudomonadati</taxon>
        <taxon>Pseudomonadota</taxon>
        <taxon>Gammaproteobacteria</taxon>
        <taxon>Alteromonadales</taxon>
        <taxon>Alteromonadaceae</taxon>
        <taxon>Fluctibacter</taxon>
    </lineage>
</organism>
<evidence type="ECO:0000259" key="2">
    <source>
        <dbReference type="Pfam" id="PF14534"/>
    </source>
</evidence>
<keyword evidence="4" id="KW-1185">Reference proteome</keyword>
<sequence length="145" mass="16480">MRSILLIGSLMVCASLHAKQSLYDTIAQLDTQLFSAANAGQLDRVMDYFSNDLEFYHDTGGLGDYQQTRNSLQQMFASPHHPTRTLVEGSMAVYPIQDFGAIQTGKHRFCHEENGKQDCGTFDFVHIWQHTPEGWKIRRVVSYGH</sequence>
<dbReference type="InterPro" id="IPR032710">
    <property type="entry name" value="NTF2-like_dom_sf"/>
</dbReference>
<keyword evidence="1" id="KW-0732">Signal</keyword>
<reference evidence="3 4" key="1">
    <citation type="submission" date="2021-10" db="EMBL/GenBank/DDBJ databases">
        <title>Draft genome of Aestuariibacter halophilus JC2043.</title>
        <authorList>
            <person name="Emsley S.A."/>
            <person name="Pfannmuller K.M."/>
            <person name="Ushijima B."/>
            <person name="Saw J.H."/>
            <person name="Videau P."/>
        </authorList>
    </citation>
    <scope>NUCLEOTIDE SEQUENCE [LARGE SCALE GENOMIC DNA]</scope>
    <source>
        <strain evidence="3 4">JC2043</strain>
    </source>
</reference>
<proteinExistence type="predicted"/>
<dbReference type="Gene3D" id="3.10.450.50">
    <property type="match status" value="1"/>
</dbReference>
<gene>
    <name evidence="3" type="ORF">LJ739_03940</name>
</gene>
<comment type="caution">
    <text evidence="3">The sequence shown here is derived from an EMBL/GenBank/DDBJ whole genome shotgun (WGS) entry which is preliminary data.</text>
</comment>